<evidence type="ECO:0000313" key="2">
    <source>
        <dbReference type="Proteomes" id="UP000544872"/>
    </source>
</evidence>
<reference evidence="1 2" key="1">
    <citation type="submission" date="2020-08" db="EMBL/GenBank/DDBJ databases">
        <title>Genomic Encyclopedia of Type Strains, Phase IV (KMG-IV): sequencing the most valuable type-strain genomes for metagenomic binning, comparative biology and taxonomic classification.</title>
        <authorList>
            <person name="Goeker M."/>
        </authorList>
    </citation>
    <scope>NUCLEOTIDE SEQUENCE [LARGE SCALE GENOMIC DNA]</scope>
    <source>
        <strain evidence="1 2">DSM 11590</strain>
    </source>
</reference>
<organism evidence="1 2">
    <name type="scientific">Novispirillum itersonii</name>
    <name type="common">Aquaspirillum itersonii</name>
    <dbReference type="NCBI Taxonomy" id="189"/>
    <lineage>
        <taxon>Bacteria</taxon>
        <taxon>Pseudomonadati</taxon>
        <taxon>Pseudomonadota</taxon>
        <taxon>Alphaproteobacteria</taxon>
        <taxon>Rhodospirillales</taxon>
        <taxon>Novispirillaceae</taxon>
        <taxon>Novispirillum</taxon>
    </lineage>
</organism>
<proteinExistence type="predicted"/>
<protein>
    <submittedName>
        <fullName evidence="1">Uncharacterized protein</fullName>
    </submittedName>
</protein>
<sequence length="179" mass="19601">MVQTPTLADHPFFTEGVIWSAIGHYVEEGGRVLPAVGSYRLRRATPEDARLTGVSLSEDDPEDLPEAPAYWRLDVDLRLVLVDGEHSAWRSVMLIDEPDNAGRDAFWSWHSLTMGDVSGHFCAVGDSFLNQAFSDDGVYGLTECFLLAEEDGAYLVRGAVAREGQTIGAWALELTLAEG</sequence>
<accession>A0A7X0DNI7</accession>
<evidence type="ECO:0000313" key="1">
    <source>
        <dbReference type="EMBL" id="MBB6212025.1"/>
    </source>
</evidence>
<gene>
    <name evidence="1" type="ORF">FHS48_003472</name>
</gene>
<dbReference type="EMBL" id="JACIIX010000016">
    <property type="protein sequence ID" value="MBB6212025.1"/>
    <property type="molecule type" value="Genomic_DNA"/>
</dbReference>
<dbReference type="RefSeq" id="WP_184265316.1">
    <property type="nucleotide sequence ID" value="NZ_JACIIX010000016.1"/>
</dbReference>
<name>A0A7X0DNI7_NOVIT</name>
<comment type="caution">
    <text evidence="1">The sequence shown here is derived from an EMBL/GenBank/DDBJ whole genome shotgun (WGS) entry which is preliminary data.</text>
</comment>
<dbReference type="Proteomes" id="UP000544872">
    <property type="component" value="Unassembled WGS sequence"/>
</dbReference>
<dbReference type="AlphaFoldDB" id="A0A7X0DNI7"/>
<keyword evidence="2" id="KW-1185">Reference proteome</keyword>